<dbReference type="PROSITE" id="PS50112">
    <property type="entry name" value="PAS"/>
    <property type="match status" value="1"/>
</dbReference>
<evidence type="ECO:0000256" key="2">
    <source>
        <dbReference type="ARBA" id="ARBA00004651"/>
    </source>
</evidence>
<dbReference type="eggNOG" id="COG0784">
    <property type="taxonomic scope" value="Bacteria"/>
</dbReference>
<dbReference type="CDD" id="cd16922">
    <property type="entry name" value="HATPase_EvgS-ArcB-TorS-like"/>
    <property type="match status" value="1"/>
</dbReference>
<dbReference type="InterPro" id="IPR036641">
    <property type="entry name" value="HPT_dom_sf"/>
</dbReference>
<dbReference type="InterPro" id="IPR036097">
    <property type="entry name" value="HisK_dim/P_sf"/>
</dbReference>
<dbReference type="Gene3D" id="3.30.450.20">
    <property type="entry name" value="PAS domain"/>
    <property type="match status" value="4"/>
</dbReference>
<protein>
    <recommendedName>
        <fullName evidence="15">Sensory/regulatory protein RpfC</fullName>
        <ecNumber evidence="3">2.7.13.3</ecNumber>
    </recommendedName>
</protein>
<evidence type="ECO:0000256" key="12">
    <source>
        <dbReference type="ARBA" id="ARBA00023012"/>
    </source>
</evidence>
<keyword evidence="8" id="KW-0547">Nucleotide-binding</keyword>
<evidence type="ECO:0000256" key="16">
    <source>
        <dbReference type="PROSITE-ProRule" id="PRU00169"/>
    </source>
</evidence>
<dbReference type="SUPFAM" id="SSF47226">
    <property type="entry name" value="Histidine-containing phosphotransfer domain, HPT domain"/>
    <property type="match status" value="1"/>
</dbReference>
<dbReference type="GO" id="GO:0000155">
    <property type="term" value="F:phosphorelay sensor kinase activity"/>
    <property type="evidence" value="ECO:0007669"/>
    <property type="project" value="InterPro"/>
</dbReference>
<evidence type="ECO:0000256" key="11">
    <source>
        <dbReference type="ARBA" id="ARBA00022989"/>
    </source>
</evidence>
<dbReference type="Pfam" id="PF08447">
    <property type="entry name" value="PAS_3"/>
    <property type="match status" value="2"/>
</dbReference>
<dbReference type="EC" id="2.7.13.3" evidence="3"/>
<dbReference type="InterPro" id="IPR003594">
    <property type="entry name" value="HATPase_dom"/>
</dbReference>
<dbReference type="CDD" id="cd00130">
    <property type="entry name" value="PAS"/>
    <property type="match status" value="3"/>
</dbReference>
<evidence type="ECO:0000256" key="5">
    <source>
        <dbReference type="ARBA" id="ARBA00022553"/>
    </source>
</evidence>
<evidence type="ECO:0000256" key="6">
    <source>
        <dbReference type="ARBA" id="ARBA00022679"/>
    </source>
</evidence>
<comment type="subunit">
    <text evidence="14">At low DSF concentrations, interacts with RpfF.</text>
</comment>
<name>I3YBF6_THIV6</name>
<dbReference type="InterPro" id="IPR001789">
    <property type="entry name" value="Sig_transdc_resp-reg_receiver"/>
</dbReference>
<evidence type="ECO:0000256" key="18">
    <source>
        <dbReference type="SAM" id="MobiDB-lite"/>
    </source>
</evidence>
<dbReference type="KEGG" id="tvi:Thivi_2379"/>
<feature type="coiled-coil region" evidence="17">
    <location>
        <begin position="410"/>
        <end position="444"/>
    </location>
</feature>
<keyword evidence="24" id="KW-1185">Reference proteome</keyword>
<evidence type="ECO:0000313" key="23">
    <source>
        <dbReference type="EMBL" id="AFL74324.1"/>
    </source>
</evidence>
<evidence type="ECO:0000256" key="1">
    <source>
        <dbReference type="ARBA" id="ARBA00000085"/>
    </source>
</evidence>
<feature type="domain" description="Histidine kinase" evidence="19">
    <location>
        <begin position="585"/>
        <end position="803"/>
    </location>
</feature>
<dbReference type="PANTHER" id="PTHR45339">
    <property type="entry name" value="HYBRID SIGNAL TRANSDUCTION HISTIDINE KINASE J"/>
    <property type="match status" value="1"/>
</dbReference>
<keyword evidence="17" id="KW-0175">Coiled coil</keyword>
<dbReference type="Proteomes" id="UP000006062">
    <property type="component" value="Chromosome"/>
</dbReference>
<keyword evidence="12" id="KW-0902">Two-component regulatory system</keyword>
<dbReference type="InterPro" id="IPR011006">
    <property type="entry name" value="CheY-like_superfamily"/>
</dbReference>
<dbReference type="GO" id="GO:0005524">
    <property type="term" value="F:ATP binding"/>
    <property type="evidence" value="ECO:0007669"/>
    <property type="project" value="UniProtKB-KW"/>
</dbReference>
<evidence type="ECO:0000256" key="3">
    <source>
        <dbReference type="ARBA" id="ARBA00012438"/>
    </source>
</evidence>
<feature type="compositionally biased region" description="Basic and acidic residues" evidence="18">
    <location>
        <begin position="9"/>
        <end position="20"/>
    </location>
</feature>
<evidence type="ECO:0000256" key="4">
    <source>
        <dbReference type="ARBA" id="ARBA00022475"/>
    </source>
</evidence>
<comment type="subcellular location">
    <subcellularLocation>
        <location evidence="2">Cell membrane</location>
        <topology evidence="2">Multi-pass membrane protein</topology>
    </subcellularLocation>
</comment>
<dbReference type="Pfam" id="PF08448">
    <property type="entry name" value="PAS_4"/>
    <property type="match status" value="1"/>
</dbReference>
<dbReference type="Gene3D" id="2.10.70.100">
    <property type="match status" value="1"/>
</dbReference>
<dbReference type="Gene3D" id="3.40.50.2300">
    <property type="match status" value="1"/>
</dbReference>
<dbReference type="SMART" id="SM00448">
    <property type="entry name" value="REC"/>
    <property type="match status" value="1"/>
</dbReference>
<organism evidence="23 24">
    <name type="scientific">Thiocystis violascens (strain ATCC 17096 / DSM 198 / 6111)</name>
    <name type="common">Chromatium violascens</name>
    <dbReference type="NCBI Taxonomy" id="765911"/>
    <lineage>
        <taxon>Bacteria</taxon>
        <taxon>Pseudomonadati</taxon>
        <taxon>Pseudomonadota</taxon>
        <taxon>Gammaproteobacteria</taxon>
        <taxon>Chromatiales</taxon>
        <taxon>Chromatiaceae</taxon>
        <taxon>Thiocystis</taxon>
    </lineage>
</organism>
<dbReference type="eggNOG" id="COG2198">
    <property type="taxonomic scope" value="Bacteria"/>
</dbReference>
<feature type="domain" description="PAC" evidence="22">
    <location>
        <begin position="516"/>
        <end position="567"/>
    </location>
</feature>
<dbReference type="eggNOG" id="COG2202">
    <property type="taxonomic scope" value="Bacteria"/>
</dbReference>
<evidence type="ECO:0000313" key="24">
    <source>
        <dbReference type="Proteomes" id="UP000006062"/>
    </source>
</evidence>
<evidence type="ECO:0000256" key="15">
    <source>
        <dbReference type="ARBA" id="ARBA00068150"/>
    </source>
</evidence>
<evidence type="ECO:0000259" key="19">
    <source>
        <dbReference type="PROSITE" id="PS50109"/>
    </source>
</evidence>
<comment type="catalytic activity">
    <reaction evidence="1">
        <text>ATP + protein L-histidine = ADP + protein N-phospho-L-histidine.</text>
        <dbReference type="EC" id="2.7.13.3"/>
    </reaction>
</comment>
<dbReference type="PRINTS" id="PR00344">
    <property type="entry name" value="BCTRLSENSOR"/>
</dbReference>
<dbReference type="PROSITE" id="PS50109">
    <property type="entry name" value="HIS_KIN"/>
    <property type="match status" value="1"/>
</dbReference>
<dbReference type="AlphaFoldDB" id="I3YBF6"/>
<dbReference type="SUPFAM" id="SSF55785">
    <property type="entry name" value="PYP-like sensor domain (PAS domain)"/>
    <property type="match status" value="2"/>
</dbReference>
<dbReference type="PROSITE" id="PS50110">
    <property type="entry name" value="RESPONSE_REGULATORY"/>
    <property type="match status" value="1"/>
</dbReference>
<keyword evidence="4" id="KW-1003">Cell membrane</keyword>
<reference evidence="23 24" key="1">
    <citation type="submission" date="2012-06" db="EMBL/GenBank/DDBJ databases">
        <title>Complete sequence of Thiocystis violascens DSM 198.</title>
        <authorList>
            <consortium name="US DOE Joint Genome Institute"/>
            <person name="Lucas S."/>
            <person name="Han J."/>
            <person name="Lapidus A."/>
            <person name="Cheng J.-F."/>
            <person name="Goodwin L."/>
            <person name="Pitluck S."/>
            <person name="Peters L."/>
            <person name="Ovchinnikova G."/>
            <person name="Teshima H."/>
            <person name="Detter J.C."/>
            <person name="Han C."/>
            <person name="Tapia R."/>
            <person name="Land M."/>
            <person name="Hauser L."/>
            <person name="Kyrpides N."/>
            <person name="Ivanova N."/>
            <person name="Pagani I."/>
            <person name="Vogl K."/>
            <person name="Liu Z."/>
            <person name="Frigaard N.-U."/>
            <person name="Bryant D."/>
            <person name="Woyke T."/>
        </authorList>
    </citation>
    <scope>NUCLEOTIDE SEQUENCE [LARGE SCALE GENOMIC DNA]</scope>
    <source>
        <strain evidence="24">ATCC 17096 / DSM 198 / 6111</strain>
    </source>
</reference>
<dbReference type="eggNOG" id="COG3290">
    <property type="taxonomic scope" value="Bacteria"/>
</dbReference>
<dbReference type="InterPro" id="IPR003661">
    <property type="entry name" value="HisK_dim/P_dom"/>
</dbReference>
<dbReference type="SUPFAM" id="SSF55874">
    <property type="entry name" value="ATPase domain of HSP90 chaperone/DNA topoisomerase II/histidine kinase"/>
    <property type="match status" value="1"/>
</dbReference>
<keyword evidence="10" id="KW-0067">ATP-binding</keyword>
<dbReference type="NCBIfam" id="TIGR00229">
    <property type="entry name" value="sensory_box"/>
    <property type="match status" value="2"/>
</dbReference>
<sequence>MSAEVPSRSGERPSGEHRGECLTPSTLSADLLRRQLGAFLSYRCAHPSGDDFALGAGTLSDLIGPCSEPPPRRWDGYLDYVHRADRAKTRREIARQLEADAQYAVEYRLVGGDGRSVWVRELGTLSEPGPGERQRDALVVDIGQTRDRQQQRARLERQLVEQGKLFDALSDASATHTLMLDGVGTVLKVNRAWLDFERARGTAFGRLLDWEGINFLERLAQTDEPAWGGREFHDLIRDVQSGQRSRGEVECHLEHLADACWLQLIATRLPGDVQGVLVTRFEITELKRAERSLLEQRVFLNGILESSRYLGIAAIDADHRITILNPTAEAIFGIRKADTLGRPIEAFHQAAGIPRSRIEAGLQRVMEDGEYSFETSALGGMPGHLFEVRFTQVRGPAGQALGFVMAIRDITDERAYTERMERLNEELEQRVAARTRELASSQANLERAQKIASLGSWEWEIDRDAMTWSPQMYRLLGLERTHPPAREQMLAVVHADDRPRVAELFCNPGRDLDRTRELEYRIVRADGEPRTIASSVQAVRGDNAPGRLIGTVQDITERARLLEELRAAKAVAEQASQAKSIFLANMSHEIRTPMNSIIGMTDLLLEQPLDDSQHKLLRSVSSAAQSLMGILNDILDVSKLESGRMELETIDFDPRQLLAQVVDMMAITAERKGLAIQLEIDPAIPRAVHGDPTKLRQILVNLMGNAIKFTERGSVRLALAPSEQAGEWLFSVKDTGIGIPAASLPRIFERFSQADQSTTRRYGGTGLGTAICKGIVDTMGGAIWVESEEAAGSDFRFRLRFPEAVGFVPPPEQRQSAGAWTAPLRVLVVDDIELNRELVTLRMRQRHHEIQIAVDGAEAIERYLQGGFDLILMDAHMPTMNGFDAIRAIRAHEQDRGTHIPIIMLTASVLDSDRKMCLDAGADGFVPKPIDFPLLFDQIADFFPTVAAPGPVESVREAVSVQPTQALSLIDEADGLQSWNDPDLYFAWLFRLTQDYPHIHETLVELMRAGNLPEATEYLHELKGLLGNLRVRRLPDVCAALERALKTTGTLPDQRMDELKTLEIGLRADIDRLRPAAAAVRRRTANAERGQDAPVDRAAARSLLASLIAQFEAGEVDDATLAALRAVLGAAMIQDLLNAVADFDFAAALASAQALAQALRQD</sequence>
<keyword evidence="5 16" id="KW-0597">Phosphoprotein</keyword>
<dbReference type="InterPro" id="IPR013656">
    <property type="entry name" value="PAS_4"/>
</dbReference>
<dbReference type="Pfam" id="PF00072">
    <property type="entry name" value="Response_reg"/>
    <property type="match status" value="1"/>
</dbReference>
<dbReference type="Pfam" id="PF00512">
    <property type="entry name" value="HisKA"/>
    <property type="match status" value="1"/>
</dbReference>
<feature type="region of interest" description="Disordered" evidence="18">
    <location>
        <begin position="1"/>
        <end position="22"/>
    </location>
</feature>
<dbReference type="InterPro" id="IPR008207">
    <property type="entry name" value="Sig_transdc_His_kin_Hpt_dom"/>
</dbReference>
<dbReference type="FunFam" id="3.30.565.10:FF:000010">
    <property type="entry name" value="Sensor histidine kinase RcsC"/>
    <property type="match status" value="1"/>
</dbReference>
<dbReference type="InterPro" id="IPR000014">
    <property type="entry name" value="PAS"/>
</dbReference>
<dbReference type="PANTHER" id="PTHR45339:SF1">
    <property type="entry name" value="HYBRID SIGNAL TRANSDUCTION HISTIDINE KINASE J"/>
    <property type="match status" value="1"/>
</dbReference>
<dbReference type="SMART" id="SM00387">
    <property type="entry name" value="HATPase_c"/>
    <property type="match status" value="1"/>
</dbReference>
<dbReference type="SUPFAM" id="SSF52172">
    <property type="entry name" value="CheY-like"/>
    <property type="match status" value="1"/>
</dbReference>
<evidence type="ECO:0000256" key="7">
    <source>
        <dbReference type="ARBA" id="ARBA00022692"/>
    </source>
</evidence>
<dbReference type="PROSITE" id="PS50113">
    <property type="entry name" value="PAC"/>
    <property type="match status" value="2"/>
</dbReference>
<dbReference type="SMART" id="SM00086">
    <property type="entry name" value="PAC"/>
    <property type="match status" value="1"/>
</dbReference>
<dbReference type="InterPro" id="IPR036890">
    <property type="entry name" value="HATPase_C_sf"/>
</dbReference>
<dbReference type="InterPro" id="IPR013655">
    <property type="entry name" value="PAS_fold_3"/>
</dbReference>
<gene>
    <name evidence="23" type="ordered locus">Thivi_2379</name>
</gene>
<feature type="modified residue" description="4-aspartylphosphate" evidence="16">
    <location>
        <position position="874"/>
    </location>
</feature>
<dbReference type="FunFam" id="1.10.287.130:FF:000002">
    <property type="entry name" value="Two-component osmosensing histidine kinase"/>
    <property type="match status" value="1"/>
</dbReference>
<dbReference type="SUPFAM" id="SSF47384">
    <property type="entry name" value="Homodimeric domain of signal transducing histidine kinase"/>
    <property type="match status" value="1"/>
</dbReference>
<keyword evidence="7" id="KW-0812">Transmembrane</keyword>
<accession>I3YBF6</accession>
<dbReference type="EMBL" id="CP003154">
    <property type="protein sequence ID" value="AFL74324.1"/>
    <property type="molecule type" value="Genomic_DNA"/>
</dbReference>
<proteinExistence type="predicted"/>
<dbReference type="InterPro" id="IPR035965">
    <property type="entry name" value="PAS-like_dom_sf"/>
</dbReference>
<keyword evidence="13" id="KW-0472">Membrane</keyword>
<dbReference type="Gene3D" id="1.10.287.130">
    <property type="match status" value="1"/>
</dbReference>
<feature type="domain" description="PAC" evidence="22">
    <location>
        <begin position="371"/>
        <end position="422"/>
    </location>
</feature>
<dbReference type="InterPro" id="IPR001610">
    <property type="entry name" value="PAC"/>
</dbReference>
<keyword evidence="9 23" id="KW-0418">Kinase</keyword>
<feature type="domain" description="PAS" evidence="21">
    <location>
        <begin position="296"/>
        <end position="369"/>
    </location>
</feature>
<evidence type="ECO:0000256" key="17">
    <source>
        <dbReference type="SAM" id="Coils"/>
    </source>
</evidence>
<dbReference type="CDD" id="cd17546">
    <property type="entry name" value="REC_hyHK_CKI1_RcsC-like"/>
    <property type="match status" value="1"/>
</dbReference>
<dbReference type="STRING" id="765911.Thivi_2379"/>
<dbReference type="HOGENOM" id="CLU_275071_0_0_6"/>
<evidence type="ECO:0000259" key="21">
    <source>
        <dbReference type="PROSITE" id="PS50112"/>
    </source>
</evidence>
<dbReference type="CDD" id="cd00082">
    <property type="entry name" value="HisKA"/>
    <property type="match status" value="1"/>
</dbReference>
<keyword evidence="11" id="KW-1133">Transmembrane helix</keyword>
<evidence type="ECO:0000256" key="14">
    <source>
        <dbReference type="ARBA" id="ARBA00064003"/>
    </source>
</evidence>
<dbReference type="GO" id="GO:0005886">
    <property type="term" value="C:plasma membrane"/>
    <property type="evidence" value="ECO:0007669"/>
    <property type="project" value="UniProtKB-SubCell"/>
</dbReference>
<dbReference type="InterPro" id="IPR005467">
    <property type="entry name" value="His_kinase_dom"/>
</dbReference>
<dbReference type="SMART" id="SM00388">
    <property type="entry name" value="HisKA"/>
    <property type="match status" value="1"/>
</dbReference>
<evidence type="ECO:0000259" key="20">
    <source>
        <dbReference type="PROSITE" id="PS50110"/>
    </source>
</evidence>
<evidence type="ECO:0000259" key="22">
    <source>
        <dbReference type="PROSITE" id="PS50113"/>
    </source>
</evidence>
<evidence type="ECO:0000256" key="10">
    <source>
        <dbReference type="ARBA" id="ARBA00022840"/>
    </source>
</evidence>
<dbReference type="Pfam" id="PF01627">
    <property type="entry name" value="Hpt"/>
    <property type="match status" value="1"/>
</dbReference>
<evidence type="ECO:0000256" key="8">
    <source>
        <dbReference type="ARBA" id="ARBA00022741"/>
    </source>
</evidence>
<dbReference type="Pfam" id="PF02518">
    <property type="entry name" value="HATPase_c"/>
    <property type="match status" value="1"/>
</dbReference>
<dbReference type="InterPro" id="IPR004358">
    <property type="entry name" value="Sig_transdc_His_kin-like_C"/>
</dbReference>
<keyword evidence="6 23" id="KW-0808">Transferase</keyword>
<dbReference type="Gene3D" id="3.30.565.10">
    <property type="entry name" value="Histidine kinase-like ATPase, C-terminal domain"/>
    <property type="match status" value="1"/>
</dbReference>
<feature type="domain" description="Response regulatory" evidence="20">
    <location>
        <begin position="825"/>
        <end position="943"/>
    </location>
</feature>
<evidence type="ECO:0000256" key="13">
    <source>
        <dbReference type="ARBA" id="ARBA00023136"/>
    </source>
</evidence>
<dbReference type="InterPro" id="IPR000700">
    <property type="entry name" value="PAS-assoc_C"/>
</dbReference>
<dbReference type="eggNOG" id="COG2205">
    <property type="taxonomic scope" value="Bacteria"/>
</dbReference>
<evidence type="ECO:0000256" key="9">
    <source>
        <dbReference type="ARBA" id="ARBA00022777"/>
    </source>
</evidence>
<dbReference type="Gene3D" id="1.20.120.160">
    <property type="entry name" value="HPT domain"/>
    <property type="match status" value="1"/>
</dbReference>